<organism evidence="1 2">
    <name type="scientific">Tropicibacter oceani</name>
    <dbReference type="NCBI Taxonomy" id="3058420"/>
    <lineage>
        <taxon>Bacteria</taxon>
        <taxon>Pseudomonadati</taxon>
        <taxon>Pseudomonadota</taxon>
        <taxon>Alphaproteobacteria</taxon>
        <taxon>Rhodobacterales</taxon>
        <taxon>Roseobacteraceae</taxon>
        <taxon>Tropicibacter</taxon>
    </lineage>
</organism>
<name>A0ABY8QJP9_9RHOB</name>
<dbReference type="Proteomes" id="UP001241605">
    <property type="component" value="Chromosome"/>
</dbReference>
<keyword evidence="2" id="KW-1185">Reference proteome</keyword>
<gene>
    <name evidence="1" type="ORF">QF118_04670</name>
</gene>
<proteinExistence type="predicted"/>
<evidence type="ECO:0000313" key="1">
    <source>
        <dbReference type="EMBL" id="WGW04850.1"/>
    </source>
</evidence>
<reference evidence="1 2" key="1">
    <citation type="submission" date="2023-05" db="EMBL/GenBank/DDBJ databases">
        <title>YMD87, complete Genome.</title>
        <authorList>
            <person name="Zhang J."/>
            <person name="Xu X."/>
        </authorList>
    </citation>
    <scope>NUCLEOTIDE SEQUENCE [LARGE SCALE GENOMIC DNA]</scope>
    <source>
        <strain evidence="1 2">YMD87</strain>
    </source>
</reference>
<dbReference type="RefSeq" id="WP_282301486.1">
    <property type="nucleotide sequence ID" value="NZ_CP124616.1"/>
</dbReference>
<evidence type="ECO:0000313" key="2">
    <source>
        <dbReference type="Proteomes" id="UP001241605"/>
    </source>
</evidence>
<dbReference type="EMBL" id="CP124616">
    <property type="protein sequence ID" value="WGW04850.1"/>
    <property type="molecule type" value="Genomic_DNA"/>
</dbReference>
<protein>
    <submittedName>
        <fullName evidence="1">DUF1127 domain-containing protein</fullName>
    </submittedName>
</protein>
<sequence length="73" mass="7979">MAHINAPYTAAPTTSPLAGLGSRILNALAAIAEANPRLREMERLNAKTDDQLAAMGLKRQDIARYVLRDTLYL</sequence>
<accession>A0ABY8QJP9</accession>